<keyword evidence="8" id="KW-0479">Metal-binding</keyword>
<keyword evidence="3" id="KW-0004">4Fe-4S</keyword>
<protein>
    <submittedName>
        <fullName evidence="12">23S rRNA (Adenine(2503)-C(2))-methyltransferase RlmN</fullName>
    </submittedName>
</protein>
<evidence type="ECO:0000256" key="1">
    <source>
        <dbReference type="ARBA" id="ARBA00001966"/>
    </source>
</evidence>
<evidence type="ECO:0000313" key="13">
    <source>
        <dbReference type="Proteomes" id="UP000823915"/>
    </source>
</evidence>
<keyword evidence="9" id="KW-0408">Iron</keyword>
<dbReference type="SFLD" id="SFLDS00029">
    <property type="entry name" value="Radical_SAM"/>
    <property type="match status" value="1"/>
</dbReference>
<dbReference type="SFLD" id="SFLDG01062">
    <property type="entry name" value="methyltransferase_(Class_A)"/>
    <property type="match status" value="1"/>
</dbReference>
<proteinExistence type="predicted"/>
<dbReference type="GO" id="GO:0008173">
    <property type="term" value="F:RNA methyltransferase activity"/>
    <property type="evidence" value="ECO:0007669"/>
    <property type="project" value="InterPro"/>
</dbReference>
<feature type="domain" description="Radical SAM core" evidence="11">
    <location>
        <begin position="85"/>
        <end position="311"/>
    </location>
</feature>
<dbReference type="PIRSF" id="PIRSF006004">
    <property type="entry name" value="CHP00048"/>
    <property type="match status" value="1"/>
</dbReference>
<evidence type="ECO:0000256" key="4">
    <source>
        <dbReference type="ARBA" id="ARBA00022490"/>
    </source>
</evidence>
<dbReference type="GO" id="GO:0070475">
    <property type="term" value="P:rRNA base methylation"/>
    <property type="evidence" value="ECO:0007669"/>
    <property type="project" value="TreeGrafter"/>
</dbReference>
<dbReference type="InterPro" id="IPR058240">
    <property type="entry name" value="rSAM_sf"/>
</dbReference>
<evidence type="ECO:0000256" key="7">
    <source>
        <dbReference type="ARBA" id="ARBA00022691"/>
    </source>
</evidence>
<evidence type="ECO:0000313" key="12">
    <source>
        <dbReference type="EMBL" id="HIY26597.1"/>
    </source>
</evidence>
<gene>
    <name evidence="12" type="ORF">H9838_05395</name>
</gene>
<evidence type="ECO:0000256" key="9">
    <source>
        <dbReference type="ARBA" id="ARBA00023004"/>
    </source>
</evidence>
<dbReference type="InterPro" id="IPR013785">
    <property type="entry name" value="Aldolase_TIM"/>
</dbReference>
<dbReference type="PANTHER" id="PTHR30544:SF5">
    <property type="entry name" value="RADICAL SAM CORE DOMAIN-CONTAINING PROTEIN"/>
    <property type="match status" value="1"/>
</dbReference>
<dbReference type="EMBL" id="DXDU01000091">
    <property type="protein sequence ID" value="HIY26597.1"/>
    <property type="molecule type" value="Genomic_DNA"/>
</dbReference>
<dbReference type="Proteomes" id="UP000823915">
    <property type="component" value="Unassembled WGS sequence"/>
</dbReference>
<keyword evidence="6" id="KW-0808">Transferase</keyword>
<comment type="subcellular location">
    <subcellularLocation>
        <location evidence="2">Cytoplasm</location>
    </subcellularLocation>
</comment>
<dbReference type="CDD" id="cd01335">
    <property type="entry name" value="Radical_SAM"/>
    <property type="match status" value="1"/>
</dbReference>
<keyword evidence="7" id="KW-0949">S-adenosyl-L-methionine</keyword>
<evidence type="ECO:0000256" key="2">
    <source>
        <dbReference type="ARBA" id="ARBA00004496"/>
    </source>
</evidence>
<evidence type="ECO:0000256" key="6">
    <source>
        <dbReference type="ARBA" id="ARBA00022679"/>
    </source>
</evidence>
<evidence type="ECO:0000256" key="8">
    <source>
        <dbReference type="ARBA" id="ARBA00022723"/>
    </source>
</evidence>
<comment type="caution">
    <text evidence="12">The sequence shown here is derived from an EMBL/GenBank/DDBJ whole genome shotgun (WGS) entry which is preliminary data.</text>
</comment>
<reference evidence="12" key="2">
    <citation type="submission" date="2021-04" db="EMBL/GenBank/DDBJ databases">
        <authorList>
            <person name="Gilroy R."/>
        </authorList>
    </citation>
    <scope>NUCLEOTIDE SEQUENCE</scope>
    <source>
        <strain evidence="12">1282</strain>
    </source>
</reference>
<evidence type="ECO:0000259" key="11">
    <source>
        <dbReference type="PROSITE" id="PS51918"/>
    </source>
</evidence>
<sequence length="327" mass="37249">MKNQKVPRCSAEEVKRDPYNYTYQQAAEALGEEAARPWFASLYRSAPDPKNQTIKVKTTYKSRDTEKYVYELSDGRCIETVFIKRRDGGTACVSTQVGCPVGCIFCESGRHGFFRNLTPSEIVQQVVLIRRKVNRIVFMGMGEPLFNYDNLIQAIHILRDRNGLNFPTDGITVSTVGPVEQLKRLREEHLKIQLTISLHAASQAERNRVMPHMSKYDIHQIVEAALSYSQRHNRTVVFAYLLLPGINDKPADVRQLAKWFAGKNVMINVLEYNETSSCSIRKPSRQAMELFKHRLENAGLTVKMRVSHGRDIKAACGQLAGKYNRKP</sequence>
<dbReference type="GO" id="GO:0030488">
    <property type="term" value="P:tRNA methylation"/>
    <property type="evidence" value="ECO:0007669"/>
    <property type="project" value="TreeGrafter"/>
</dbReference>
<organism evidence="12 13">
    <name type="scientific">Candidatus Acutalibacter pullistercoris</name>
    <dbReference type="NCBI Taxonomy" id="2838418"/>
    <lineage>
        <taxon>Bacteria</taxon>
        <taxon>Bacillati</taxon>
        <taxon>Bacillota</taxon>
        <taxon>Clostridia</taxon>
        <taxon>Eubacteriales</taxon>
        <taxon>Acutalibacteraceae</taxon>
        <taxon>Acutalibacter</taxon>
    </lineage>
</organism>
<dbReference type="Gene3D" id="3.20.20.70">
    <property type="entry name" value="Aldolase class I"/>
    <property type="match status" value="1"/>
</dbReference>
<evidence type="ECO:0000256" key="10">
    <source>
        <dbReference type="ARBA" id="ARBA00023014"/>
    </source>
</evidence>
<dbReference type="SUPFAM" id="SSF102114">
    <property type="entry name" value="Radical SAM enzymes"/>
    <property type="match status" value="1"/>
</dbReference>
<dbReference type="PROSITE" id="PS51918">
    <property type="entry name" value="RADICAL_SAM"/>
    <property type="match status" value="1"/>
</dbReference>
<dbReference type="AlphaFoldDB" id="A0A9D1YCU6"/>
<dbReference type="PANTHER" id="PTHR30544">
    <property type="entry name" value="23S RRNA METHYLTRANSFERASE"/>
    <property type="match status" value="1"/>
</dbReference>
<keyword evidence="10" id="KW-0411">Iron-sulfur</keyword>
<evidence type="ECO:0000256" key="3">
    <source>
        <dbReference type="ARBA" id="ARBA00022485"/>
    </source>
</evidence>
<dbReference type="InterPro" id="IPR040072">
    <property type="entry name" value="Methyltransferase_A"/>
</dbReference>
<accession>A0A9D1YCU6</accession>
<evidence type="ECO:0000256" key="5">
    <source>
        <dbReference type="ARBA" id="ARBA00022603"/>
    </source>
</evidence>
<dbReference type="InterPro" id="IPR004383">
    <property type="entry name" value="rRNA_lsu_MTrfase_RlmN/Cfr"/>
</dbReference>
<dbReference type="InterPro" id="IPR007197">
    <property type="entry name" value="rSAM"/>
</dbReference>
<dbReference type="GO" id="GO:0005737">
    <property type="term" value="C:cytoplasm"/>
    <property type="evidence" value="ECO:0007669"/>
    <property type="project" value="UniProtKB-SubCell"/>
</dbReference>
<name>A0A9D1YCU6_9FIRM</name>
<dbReference type="GO" id="GO:0046872">
    <property type="term" value="F:metal ion binding"/>
    <property type="evidence" value="ECO:0007669"/>
    <property type="project" value="UniProtKB-KW"/>
</dbReference>
<dbReference type="Pfam" id="PF04055">
    <property type="entry name" value="Radical_SAM"/>
    <property type="match status" value="1"/>
</dbReference>
<dbReference type="GO" id="GO:0051539">
    <property type="term" value="F:4 iron, 4 sulfur cluster binding"/>
    <property type="evidence" value="ECO:0007669"/>
    <property type="project" value="UniProtKB-KW"/>
</dbReference>
<keyword evidence="5" id="KW-0489">Methyltransferase</keyword>
<dbReference type="SFLD" id="SFLDF00275">
    <property type="entry name" value="adenosine_C2_methyltransferase"/>
    <property type="match status" value="1"/>
</dbReference>
<reference evidence="12" key="1">
    <citation type="journal article" date="2021" name="PeerJ">
        <title>Extensive microbial diversity within the chicken gut microbiome revealed by metagenomics and culture.</title>
        <authorList>
            <person name="Gilroy R."/>
            <person name="Ravi A."/>
            <person name="Getino M."/>
            <person name="Pursley I."/>
            <person name="Horton D.L."/>
            <person name="Alikhan N.F."/>
            <person name="Baker D."/>
            <person name="Gharbi K."/>
            <person name="Hall N."/>
            <person name="Watson M."/>
            <person name="Adriaenssens E.M."/>
            <person name="Foster-Nyarko E."/>
            <person name="Jarju S."/>
            <person name="Secka A."/>
            <person name="Antonio M."/>
            <person name="Oren A."/>
            <person name="Chaudhuri R.R."/>
            <person name="La Ragione R."/>
            <person name="Hildebrand F."/>
            <person name="Pallen M.J."/>
        </authorList>
    </citation>
    <scope>NUCLEOTIDE SEQUENCE</scope>
    <source>
        <strain evidence="12">1282</strain>
    </source>
</reference>
<comment type="cofactor">
    <cofactor evidence="1">
        <name>[4Fe-4S] cluster</name>
        <dbReference type="ChEBI" id="CHEBI:49883"/>
    </cofactor>
</comment>
<keyword evidence="4" id="KW-0963">Cytoplasm</keyword>